<evidence type="ECO:0000313" key="14">
    <source>
        <dbReference type="EMBL" id="OHA43404.1"/>
    </source>
</evidence>
<evidence type="ECO:0000259" key="13">
    <source>
        <dbReference type="Pfam" id="PF18075"/>
    </source>
</evidence>
<reference evidence="14 15" key="1">
    <citation type="journal article" date="2016" name="Nat. Commun.">
        <title>Thousands of microbial genomes shed light on interconnected biogeochemical processes in an aquifer system.</title>
        <authorList>
            <person name="Anantharaman K."/>
            <person name="Brown C.T."/>
            <person name="Hug L.A."/>
            <person name="Sharon I."/>
            <person name="Castelle C.J."/>
            <person name="Probst A.J."/>
            <person name="Thomas B.C."/>
            <person name="Singh A."/>
            <person name="Wilkins M.J."/>
            <person name="Karaoz U."/>
            <person name="Brodie E.L."/>
            <person name="Williams K.H."/>
            <person name="Hubbard S.S."/>
            <person name="Banfield J.F."/>
        </authorList>
    </citation>
    <scope>NUCLEOTIDE SEQUENCE [LARGE SCALE GENOMIC DNA]</scope>
</reference>
<name>A0A1G2P4Z9_9BACT</name>
<evidence type="ECO:0000256" key="8">
    <source>
        <dbReference type="ARBA" id="ARBA00023136"/>
    </source>
</evidence>
<evidence type="ECO:0000256" key="2">
    <source>
        <dbReference type="ARBA" id="ARBA00007379"/>
    </source>
</evidence>
<comment type="subcellular location">
    <subcellularLocation>
        <location evidence="1">Cell membrane</location>
        <topology evidence="1">Multi-pass membrane protein</topology>
    </subcellularLocation>
</comment>
<protein>
    <recommendedName>
        <fullName evidence="3 10">Cell division protein FtsX</fullName>
    </recommendedName>
</protein>
<evidence type="ECO:0000313" key="15">
    <source>
        <dbReference type="Proteomes" id="UP000176355"/>
    </source>
</evidence>
<keyword evidence="7 11" id="KW-1133">Transmembrane helix</keyword>
<dbReference type="GO" id="GO:0005886">
    <property type="term" value="C:plasma membrane"/>
    <property type="evidence" value="ECO:0007669"/>
    <property type="project" value="UniProtKB-SubCell"/>
</dbReference>
<accession>A0A1G2P4Z9</accession>
<evidence type="ECO:0000256" key="1">
    <source>
        <dbReference type="ARBA" id="ARBA00004651"/>
    </source>
</evidence>
<keyword evidence="8 10" id="KW-0472">Membrane</keyword>
<organism evidence="14 15">
    <name type="scientific">Candidatus Taylorbacteria bacterium RIFCSPLOWO2_12_FULL_44_15c</name>
    <dbReference type="NCBI Taxonomy" id="1802333"/>
    <lineage>
        <taxon>Bacteria</taxon>
        <taxon>Candidatus Tayloriibacteriota</taxon>
    </lineage>
</organism>
<feature type="domain" description="ABC3 transporter permease C-terminal" evidence="12">
    <location>
        <begin position="188"/>
        <end position="308"/>
    </location>
</feature>
<dbReference type="PANTHER" id="PTHR47755:SF1">
    <property type="entry name" value="CELL DIVISION PROTEIN FTSX"/>
    <property type="match status" value="1"/>
</dbReference>
<feature type="transmembrane region" description="Helical" evidence="11">
    <location>
        <begin position="233"/>
        <end position="253"/>
    </location>
</feature>
<dbReference type="PIRSF" id="PIRSF003097">
    <property type="entry name" value="FtsX"/>
    <property type="match status" value="1"/>
</dbReference>
<evidence type="ECO:0000256" key="3">
    <source>
        <dbReference type="ARBA" id="ARBA00021907"/>
    </source>
</evidence>
<evidence type="ECO:0000259" key="12">
    <source>
        <dbReference type="Pfam" id="PF02687"/>
    </source>
</evidence>
<keyword evidence="6 11" id="KW-0812">Transmembrane</keyword>
<evidence type="ECO:0000256" key="10">
    <source>
        <dbReference type="PIRNR" id="PIRNR003097"/>
    </source>
</evidence>
<keyword evidence="4 10" id="KW-1003">Cell membrane</keyword>
<feature type="transmembrane region" description="Helical" evidence="11">
    <location>
        <begin position="21"/>
        <end position="48"/>
    </location>
</feature>
<dbReference type="STRING" id="1802333.A3G03_01140"/>
<comment type="similarity">
    <text evidence="2 10">Belongs to the ABC-4 integral membrane protein family. FtsX subfamily.</text>
</comment>
<dbReference type="InterPro" id="IPR004513">
    <property type="entry name" value="FtsX"/>
</dbReference>
<dbReference type="InterPro" id="IPR003838">
    <property type="entry name" value="ABC3_permease_C"/>
</dbReference>
<feature type="transmembrane region" description="Helical" evidence="11">
    <location>
        <begin position="283"/>
        <end position="303"/>
    </location>
</feature>
<dbReference type="Proteomes" id="UP000176355">
    <property type="component" value="Unassembled WGS sequence"/>
</dbReference>
<feature type="transmembrane region" description="Helical" evidence="11">
    <location>
        <begin position="185"/>
        <end position="212"/>
    </location>
</feature>
<feature type="domain" description="FtsX extracellular" evidence="13">
    <location>
        <begin position="59"/>
        <end position="146"/>
    </location>
</feature>
<keyword evidence="9 10" id="KW-0131">Cell cycle</keyword>
<dbReference type="PANTHER" id="PTHR47755">
    <property type="entry name" value="CELL DIVISION PROTEIN FTSX"/>
    <property type="match status" value="1"/>
</dbReference>
<evidence type="ECO:0000256" key="5">
    <source>
        <dbReference type="ARBA" id="ARBA00022618"/>
    </source>
</evidence>
<dbReference type="InterPro" id="IPR040690">
    <property type="entry name" value="FtsX_ECD"/>
</dbReference>
<comment type="caution">
    <text evidence="14">The sequence shown here is derived from an EMBL/GenBank/DDBJ whole genome shotgun (WGS) entry which is preliminary data.</text>
</comment>
<dbReference type="Pfam" id="PF02687">
    <property type="entry name" value="FtsX"/>
    <property type="match status" value="1"/>
</dbReference>
<sequence length="309" mass="34517">MFWTKIKRVIRWSFASFWRNGFVSLAAVAVMTVTLFVIGSLIFTGALLRTSIEALKDKVDVNVYFVTSAPTEEILSLKKSLEALPEVAKVEYISREQALADFKNRHQDDQLTLQSLGELGDNPLGAVLNIKAKDATNYESIAKFLDQGSRLIGDGKMSIIDKVNYYQNKVAIDKLIRVTNSAQTLGLFVILFFAAVSILITYNTIRLTIFISRDEVSVMRLMGASGRYISARFLLQAALYGIAAAAIALLVFYPTTYWLGPKTADFFFGVNVFRYYLDNFPQIFLLIFGSGIVLGVVSSFLAVRRYLNA</sequence>
<evidence type="ECO:0000256" key="7">
    <source>
        <dbReference type="ARBA" id="ARBA00022989"/>
    </source>
</evidence>
<dbReference type="AlphaFoldDB" id="A0A1G2P4Z9"/>
<evidence type="ECO:0000256" key="11">
    <source>
        <dbReference type="SAM" id="Phobius"/>
    </source>
</evidence>
<gene>
    <name evidence="14" type="ORF">A3G03_01140</name>
</gene>
<proteinExistence type="inferred from homology"/>
<keyword evidence="5 10" id="KW-0132">Cell division</keyword>
<evidence type="ECO:0000256" key="9">
    <source>
        <dbReference type="ARBA" id="ARBA00023306"/>
    </source>
</evidence>
<dbReference type="Pfam" id="PF18075">
    <property type="entry name" value="FtsX_ECD"/>
    <property type="match status" value="1"/>
</dbReference>
<dbReference type="Gene3D" id="3.30.70.3040">
    <property type="match status" value="1"/>
</dbReference>
<evidence type="ECO:0000256" key="4">
    <source>
        <dbReference type="ARBA" id="ARBA00022475"/>
    </source>
</evidence>
<evidence type="ECO:0000256" key="6">
    <source>
        <dbReference type="ARBA" id="ARBA00022692"/>
    </source>
</evidence>
<dbReference type="GO" id="GO:0051301">
    <property type="term" value="P:cell division"/>
    <property type="evidence" value="ECO:0007669"/>
    <property type="project" value="UniProtKB-KW"/>
</dbReference>
<dbReference type="EMBL" id="MHSL01000024">
    <property type="protein sequence ID" value="OHA43404.1"/>
    <property type="molecule type" value="Genomic_DNA"/>
</dbReference>